<protein>
    <submittedName>
        <fullName evidence="2">Uncharacterized protein</fullName>
    </submittedName>
</protein>
<keyword evidence="1" id="KW-1133">Transmembrane helix</keyword>
<comment type="caution">
    <text evidence="2">The sequence shown here is derived from an EMBL/GenBank/DDBJ whole genome shotgun (WGS) entry which is preliminary data.</text>
</comment>
<feature type="non-terminal residue" evidence="2">
    <location>
        <position position="1"/>
    </location>
</feature>
<dbReference type="Proteomes" id="UP001328107">
    <property type="component" value="Unassembled WGS sequence"/>
</dbReference>
<keyword evidence="1" id="KW-0472">Membrane</keyword>
<keyword evidence="3" id="KW-1185">Reference proteome</keyword>
<dbReference type="AlphaFoldDB" id="A0AAN5C8Q0"/>
<evidence type="ECO:0000313" key="2">
    <source>
        <dbReference type="EMBL" id="GMR32481.1"/>
    </source>
</evidence>
<evidence type="ECO:0000313" key="3">
    <source>
        <dbReference type="Proteomes" id="UP001328107"/>
    </source>
</evidence>
<sequence>PFCFSRVRRCFSFSFDILQFALFSSSYCSVVFFPILVSSKRAIFCCSLSMAILLPSRGSTFAKSMGASLGILAALSSSSSAFLFFFSPTFLAFG</sequence>
<reference evidence="3" key="1">
    <citation type="submission" date="2022-10" db="EMBL/GenBank/DDBJ databases">
        <title>Genome assembly of Pristionchus species.</title>
        <authorList>
            <person name="Yoshida K."/>
            <person name="Sommer R.J."/>
        </authorList>
    </citation>
    <scope>NUCLEOTIDE SEQUENCE [LARGE SCALE GENOMIC DNA]</scope>
    <source>
        <strain evidence="3">RS5460</strain>
    </source>
</reference>
<feature type="transmembrane region" description="Helical" evidence="1">
    <location>
        <begin position="69"/>
        <end position="93"/>
    </location>
</feature>
<evidence type="ECO:0000256" key="1">
    <source>
        <dbReference type="SAM" id="Phobius"/>
    </source>
</evidence>
<name>A0AAN5C8Q0_9BILA</name>
<keyword evidence="1" id="KW-0812">Transmembrane</keyword>
<gene>
    <name evidence="2" type="ORF">PMAYCL1PPCAC_02676</name>
</gene>
<feature type="transmembrane region" description="Helical" evidence="1">
    <location>
        <begin position="41"/>
        <end position="57"/>
    </location>
</feature>
<dbReference type="EMBL" id="BTRK01000001">
    <property type="protein sequence ID" value="GMR32481.1"/>
    <property type="molecule type" value="Genomic_DNA"/>
</dbReference>
<accession>A0AAN5C8Q0</accession>
<organism evidence="2 3">
    <name type="scientific">Pristionchus mayeri</name>
    <dbReference type="NCBI Taxonomy" id="1317129"/>
    <lineage>
        <taxon>Eukaryota</taxon>
        <taxon>Metazoa</taxon>
        <taxon>Ecdysozoa</taxon>
        <taxon>Nematoda</taxon>
        <taxon>Chromadorea</taxon>
        <taxon>Rhabditida</taxon>
        <taxon>Rhabditina</taxon>
        <taxon>Diplogasteromorpha</taxon>
        <taxon>Diplogasteroidea</taxon>
        <taxon>Neodiplogasteridae</taxon>
        <taxon>Pristionchus</taxon>
    </lineage>
</organism>
<feature type="transmembrane region" description="Helical" evidence="1">
    <location>
        <begin position="12"/>
        <end position="35"/>
    </location>
</feature>
<proteinExistence type="predicted"/>